<reference evidence="1 2" key="1">
    <citation type="journal article" date="2006" name="Nature">
        <title>Global trends of whole-genome duplications revealed by the ciliate Paramecium tetraurelia.</title>
        <authorList>
            <consortium name="Genoscope"/>
            <person name="Aury J.-M."/>
            <person name="Jaillon O."/>
            <person name="Duret L."/>
            <person name="Noel B."/>
            <person name="Jubin C."/>
            <person name="Porcel B.M."/>
            <person name="Segurens B."/>
            <person name="Daubin V."/>
            <person name="Anthouard V."/>
            <person name="Aiach N."/>
            <person name="Arnaiz O."/>
            <person name="Billaut A."/>
            <person name="Beisson J."/>
            <person name="Blanc I."/>
            <person name="Bouhouche K."/>
            <person name="Camara F."/>
            <person name="Duharcourt S."/>
            <person name="Guigo R."/>
            <person name="Gogendeau D."/>
            <person name="Katinka M."/>
            <person name="Keller A.-M."/>
            <person name="Kissmehl R."/>
            <person name="Klotz C."/>
            <person name="Koll F."/>
            <person name="Le Moue A."/>
            <person name="Lepere C."/>
            <person name="Malinsky S."/>
            <person name="Nowacki M."/>
            <person name="Nowak J.K."/>
            <person name="Plattner H."/>
            <person name="Poulain J."/>
            <person name="Ruiz F."/>
            <person name="Serrano V."/>
            <person name="Zagulski M."/>
            <person name="Dessen P."/>
            <person name="Betermier M."/>
            <person name="Weissenbach J."/>
            <person name="Scarpelli C."/>
            <person name="Schachter V."/>
            <person name="Sperling L."/>
            <person name="Meyer E."/>
            <person name="Cohen J."/>
            <person name="Wincker P."/>
        </authorList>
    </citation>
    <scope>NUCLEOTIDE SEQUENCE [LARGE SCALE GENOMIC DNA]</scope>
    <source>
        <strain evidence="1 2">Stock d4-2</strain>
    </source>
</reference>
<sequence length="222" mass="26136">MNNNNCLGVKEIRQKCKSFFEQYSNRLPQQVSKSRDAQQYQSLCQHEVRKFEKMYLKPKRSVQYNSIQTESNQVDSYAYCQRRQSTEPKGNSKKRSHIIKTKVLSQLDLYKSCDIDTFNNQEIPIGDITIQYHQNSENRKASVINKENQKEDNLRLPILKKCLFCKLYKFTLEIDKSDNKVNQGKLPKFGESLVTPFFGTKKPISLDKRPCEFQGLVYKRKK</sequence>
<evidence type="ECO:0000313" key="1">
    <source>
        <dbReference type="EMBL" id="CAK68636.1"/>
    </source>
</evidence>
<dbReference type="InParanoid" id="A0CCW9"/>
<accession>A0CCW9</accession>
<keyword evidence="2" id="KW-1185">Reference proteome</keyword>
<name>A0CCW9_PARTE</name>
<proteinExistence type="predicted"/>
<dbReference type="AlphaFoldDB" id="A0CCW9"/>
<dbReference type="KEGG" id="ptm:GSPATT00037421001"/>
<dbReference type="Proteomes" id="UP000000600">
    <property type="component" value="Unassembled WGS sequence"/>
</dbReference>
<protein>
    <submittedName>
        <fullName evidence="1">Uncharacterized protein</fullName>
    </submittedName>
</protein>
<dbReference type="GeneID" id="5021818"/>
<organism evidence="1 2">
    <name type="scientific">Paramecium tetraurelia</name>
    <dbReference type="NCBI Taxonomy" id="5888"/>
    <lineage>
        <taxon>Eukaryota</taxon>
        <taxon>Sar</taxon>
        <taxon>Alveolata</taxon>
        <taxon>Ciliophora</taxon>
        <taxon>Intramacronucleata</taxon>
        <taxon>Oligohymenophorea</taxon>
        <taxon>Peniculida</taxon>
        <taxon>Parameciidae</taxon>
        <taxon>Paramecium</taxon>
    </lineage>
</organism>
<evidence type="ECO:0000313" key="2">
    <source>
        <dbReference type="Proteomes" id="UP000000600"/>
    </source>
</evidence>
<dbReference type="OrthoDB" id="294159at2759"/>
<dbReference type="OMA" id="CKSFFEQ"/>
<dbReference type="HOGENOM" id="CLU_1263668_0_0_1"/>
<gene>
    <name evidence="1" type="ORF">GSPATT00037421001</name>
</gene>
<dbReference type="RefSeq" id="XP_001436033.1">
    <property type="nucleotide sequence ID" value="XM_001435996.1"/>
</dbReference>
<dbReference type="EMBL" id="CT868062">
    <property type="protein sequence ID" value="CAK68636.1"/>
    <property type="molecule type" value="Genomic_DNA"/>
</dbReference>